<sequence>MRIRDHWALGKALAREYLADRFFLCRMAFVVGNIAPDLTATTHLRGHLRDRNTWGHSYANALPVINRLAGVLLRRLDGGLHDCYRLGVLLHYTADAFTWPHNEHFGGTIKEHMRYERRLHREIGRRLARGGIKALSPLAWPDVEGAHARYMARAEGVETDAECILAQTTLLTAAYVRLWSRFDLELFPIELGPSPSRVGSGGI</sequence>
<gene>
    <name evidence="2" type="ORF">IAA52_10540</name>
</gene>
<dbReference type="EMBL" id="DVFZ01000101">
    <property type="protein sequence ID" value="HIQ83524.1"/>
    <property type="molecule type" value="Genomic_DNA"/>
</dbReference>
<proteinExistence type="predicted"/>
<name>A0A9D1CXP5_9FIRM</name>
<comment type="caution">
    <text evidence="2">The sequence shown here is derived from an EMBL/GenBank/DDBJ whole genome shotgun (WGS) entry which is preliminary data.</text>
</comment>
<dbReference type="Proteomes" id="UP000824260">
    <property type="component" value="Unassembled WGS sequence"/>
</dbReference>
<organism evidence="2 3">
    <name type="scientific">Candidatus Pullichristensenella stercorigallinarum</name>
    <dbReference type="NCBI Taxonomy" id="2840909"/>
    <lineage>
        <taxon>Bacteria</taxon>
        <taxon>Bacillati</taxon>
        <taxon>Bacillota</taxon>
        <taxon>Clostridia</taxon>
        <taxon>Candidatus Pullichristensenella</taxon>
    </lineage>
</organism>
<reference evidence="2" key="1">
    <citation type="submission" date="2020-10" db="EMBL/GenBank/DDBJ databases">
        <authorList>
            <person name="Gilroy R."/>
        </authorList>
    </citation>
    <scope>NUCLEOTIDE SEQUENCE</scope>
    <source>
        <strain evidence="2">ChiSjej6B24-2974</strain>
    </source>
</reference>
<feature type="domain" description="Phospholipase C/D" evidence="1">
    <location>
        <begin position="6"/>
        <end position="125"/>
    </location>
</feature>
<protein>
    <submittedName>
        <fullName evidence="2">Zinc dependent phospholipase C family protein</fullName>
    </submittedName>
</protein>
<dbReference type="InterPro" id="IPR029002">
    <property type="entry name" value="PLPC/GPLD1"/>
</dbReference>
<reference evidence="2" key="2">
    <citation type="journal article" date="2021" name="PeerJ">
        <title>Extensive microbial diversity within the chicken gut microbiome revealed by metagenomics and culture.</title>
        <authorList>
            <person name="Gilroy R."/>
            <person name="Ravi A."/>
            <person name="Getino M."/>
            <person name="Pursley I."/>
            <person name="Horton D.L."/>
            <person name="Alikhan N.F."/>
            <person name="Baker D."/>
            <person name="Gharbi K."/>
            <person name="Hall N."/>
            <person name="Watson M."/>
            <person name="Adriaenssens E.M."/>
            <person name="Foster-Nyarko E."/>
            <person name="Jarju S."/>
            <person name="Secka A."/>
            <person name="Antonio M."/>
            <person name="Oren A."/>
            <person name="Chaudhuri R.R."/>
            <person name="La Ragione R."/>
            <person name="Hildebrand F."/>
            <person name="Pallen M.J."/>
        </authorList>
    </citation>
    <scope>NUCLEOTIDE SEQUENCE</scope>
    <source>
        <strain evidence="2">ChiSjej6B24-2974</strain>
    </source>
</reference>
<dbReference type="AlphaFoldDB" id="A0A9D1CXP5"/>
<evidence type="ECO:0000259" key="1">
    <source>
        <dbReference type="Pfam" id="PF00882"/>
    </source>
</evidence>
<accession>A0A9D1CXP5</accession>
<evidence type="ECO:0000313" key="3">
    <source>
        <dbReference type="Proteomes" id="UP000824260"/>
    </source>
</evidence>
<evidence type="ECO:0000313" key="2">
    <source>
        <dbReference type="EMBL" id="HIQ83524.1"/>
    </source>
</evidence>
<dbReference type="Pfam" id="PF00882">
    <property type="entry name" value="Zn_dep_PLPC"/>
    <property type="match status" value="1"/>
</dbReference>